<organism evidence="4 5">
    <name type="scientific">Pseudallescheria apiosperma</name>
    <name type="common">Scedosporium apiospermum</name>
    <dbReference type="NCBI Taxonomy" id="563466"/>
    <lineage>
        <taxon>Eukaryota</taxon>
        <taxon>Fungi</taxon>
        <taxon>Dikarya</taxon>
        <taxon>Ascomycota</taxon>
        <taxon>Pezizomycotina</taxon>
        <taxon>Sordariomycetes</taxon>
        <taxon>Hypocreomycetidae</taxon>
        <taxon>Microascales</taxon>
        <taxon>Microascaceae</taxon>
        <taxon>Scedosporium</taxon>
    </lineage>
</organism>
<evidence type="ECO:0000313" key="5">
    <source>
        <dbReference type="Proteomes" id="UP000028545"/>
    </source>
</evidence>
<dbReference type="AlphaFoldDB" id="A0A084G5B5"/>
<dbReference type="OMA" id="KYKGCNT"/>
<name>A0A084G5B5_PSEDA</name>
<dbReference type="KEGG" id="sapo:SAPIO_CDS5746"/>
<evidence type="ECO:0000256" key="2">
    <source>
        <dbReference type="SAM" id="MobiDB-lite"/>
    </source>
</evidence>
<dbReference type="OrthoDB" id="3145928at2759"/>
<dbReference type="GeneID" id="27724818"/>
<comment type="caution">
    <text evidence="4">The sequence shown here is derived from an EMBL/GenBank/DDBJ whole genome shotgun (WGS) entry which is preliminary data.</text>
</comment>
<dbReference type="PROSITE" id="PS00463">
    <property type="entry name" value="ZN2_CY6_FUNGAL_1"/>
    <property type="match status" value="1"/>
</dbReference>
<feature type="region of interest" description="Disordered" evidence="2">
    <location>
        <begin position="54"/>
        <end position="89"/>
    </location>
</feature>
<dbReference type="Gene3D" id="4.10.240.10">
    <property type="entry name" value="Zn(2)-C6 fungal-type DNA-binding domain"/>
    <property type="match status" value="1"/>
</dbReference>
<protein>
    <recommendedName>
        <fullName evidence="3">Zn(2)-C6 fungal-type domain-containing protein</fullName>
    </recommendedName>
</protein>
<feature type="domain" description="Zn(2)-C6 fungal-type" evidence="3">
    <location>
        <begin position="10"/>
        <end position="38"/>
    </location>
</feature>
<dbReference type="PANTHER" id="PTHR38111">
    <property type="entry name" value="ZN(2)-C6 FUNGAL-TYPE DOMAIN-CONTAINING PROTEIN-RELATED"/>
    <property type="match status" value="1"/>
</dbReference>
<dbReference type="PROSITE" id="PS50048">
    <property type="entry name" value="ZN2_CY6_FUNGAL_2"/>
    <property type="match status" value="1"/>
</dbReference>
<dbReference type="HOGENOM" id="CLU_021599_2_0_1"/>
<dbReference type="EMBL" id="JOWA01000099">
    <property type="protein sequence ID" value="KEZ42527.1"/>
    <property type="molecule type" value="Genomic_DNA"/>
</dbReference>
<dbReference type="GO" id="GO:0000981">
    <property type="term" value="F:DNA-binding transcription factor activity, RNA polymerase II-specific"/>
    <property type="evidence" value="ECO:0007669"/>
    <property type="project" value="InterPro"/>
</dbReference>
<accession>A0A084G5B5</accession>
<dbReference type="RefSeq" id="XP_016642326.1">
    <property type="nucleotide sequence ID" value="XM_016788010.1"/>
</dbReference>
<reference evidence="4 5" key="1">
    <citation type="journal article" date="2014" name="Genome Announc.">
        <title>Draft genome sequence of the pathogenic fungus Scedosporium apiospermum.</title>
        <authorList>
            <person name="Vandeputte P."/>
            <person name="Ghamrawi S."/>
            <person name="Rechenmann M."/>
            <person name="Iltis A."/>
            <person name="Giraud S."/>
            <person name="Fleury M."/>
            <person name="Thornton C."/>
            <person name="Delhaes L."/>
            <person name="Meyer W."/>
            <person name="Papon N."/>
            <person name="Bouchara J.P."/>
        </authorList>
    </citation>
    <scope>NUCLEOTIDE SEQUENCE [LARGE SCALE GENOMIC DNA]</scope>
    <source>
        <strain evidence="4 5">IHEM 14462</strain>
    </source>
</reference>
<sequence>MVGVPGKYKGCETCRRRRVKCDNTRPLCKKCVDNGRECEGYERQMVFITATLEDGGRCSSHPPRQIGGSSKKGKSQSPVPPEEESPQFVAENPLQPSWNHVITLSRGGAPQGFRIVAVNTRLRSIMQDHSGREDFSLEVPPYDVPDFPFYGADGELDVTGRCIVHLAPEQERAHGPGSLCMYLYELSVALMKREETFLASPEWMSIPWEQHEKTRLDRLFDIISHIPPILARTEMALSQPVTQVRQHRVQELLANCLHIEHQLDEWYNTASMVNNVPSLWEEQDMEMQIPFLSRFTFIDDISSIMFIYYWMALLRFHRCIESLRVSLYHLSYQNMYGQGIPPPNLALDEYKYQQGRELAGKICRSLDFALRGTLQPDLLVAPWTVAREYYREMSDTTGDGMLELFWCDSFREKLVEKGQYLSQLVQGKKWTEVDGP</sequence>
<dbReference type="InterPro" id="IPR036864">
    <property type="entry name" value="Zn2-C6_fun-type_DNA-bd_sf"/>
</dbReference>
<proteinExistence type="predicted"/>
<dbReference type="VEuPathDB" id="FungiDB:SAPIO_CDS5746"/>
<dbReference type="GO" id="GO:0008270">
    <property type="term" value="F:zinc ion binding"/>
    <property type="evidence" value="ECO:0007669"/>
    <property type="project" value="InterPro"/>
</dbReference>
<dbReference type="InterPro" id="IPR001138">
    <property type="entry name" value="Zn2Cys6_DnaBD"/>
</dbReference>
<gene>
    <name evidence="4" type="ORF">SAPIO_CDS5746</name>
</gene>
<dbReference type="SUPFAM" id="SSF57701">
    <property type="entry name" value="Zn2/Cys6 DNA-binding domain"/>
    <property type="match status" value="1"/>
</dbReference>
<dbReference type="Proteomes" id="UP000028545">
    <property type="component" value="Unassembled WGS sequence"/>
</dbReference>
<dbReference type="InterPro" id="IPR053178">
    <property type="entry name" value="Osmoadaptation_assoc"/>
</dbReference>
<evidence type="ECO:0000256" key="1">
    <source>
        <dbReference type="ARBA" id="ARBA00023242"/>
    </source>
</evidence>
<evidence type="ECO:0000259" key="3">
    <source>
        <dbReference type="PROSITE" id="PS50048"/>
    </source>
</evidence>
<keyword evidence="5" id="KW-1185">Reference proteome</keyword>
<dbReference type="Pfam" id="PF00172">
    <property type="entry name" value="Zn_clus"/>
    <property type="match status" value="1"/>
</dbReference>
<dbReference type="SMART" id="SM00066">
    <property type="entry name" value="GAL4"/>
    <property type="match status" value="1"/>
</dbReference>
<keyword evidence="1" id="KW-0539">Nucleus</keyword>
<dbReference type="CDD" id="cd00067">
    <property type="entry name" value="GAL4"/>
    <property type="match status" value="1"/>
</dbReference>
<evidence type="ECO:0000313" key="4">
    <source>
        <dbReference type="EMBL" id="KEZ42527.1"/>
    </source>
</evidence>